<dbReference type="KEGG" id="vos:KNV97_08130"/>
<dbReference type="Pfam" id="PF00817">
    <property type="entry name" value="IMS"/>
    <property type="match status" value="1"/>
</dbReference>
<gene>
    <name evidence="3" type="ORF">KNV97_08130</name>
</gene>
<dbReference type="InterPro" id="IPR050356">
    <property type="entry name" value="SulA_CellDiv_inhibitor"/>
</dbReference>
<sequence>MTLWIYLHFPNLQLDTMFAEAPCAENMTAVSMTAENMSADTAPAASETAAERAAAPVVIVNGPAHQVVQASQSALKQGIKPGMGLGSAAALCSELQVYPYEADRERQAIEELAQWLYLLTCDIVLCPPQGLLLRVTNMLSLYAGLNNYWQALSQHLDQRQVRYHYASGFSPLAATLLAKSAADWICGDEQALRQRLEHYPLSATELDAKQIDKLARVGIRNIQALLALPMQEIARRFDIDLVNYVGRLLGHFKHPLSFYHPPQAFHAHLDLLYEIDNVQWLEKPLRRLLKRLEAFLTLRNQVAFELELMLQQRDDACDVVRFTSAQGEYQALKWSRLCWLSMESVQLTRPVLSLSLRVIRSGLAEQTPGDFFRARQGQQSSAELITLLQAKLGTEQVCKLLLSDDPRPELRSRYLPADQPVSVMSTPPQSLNSACHRASGRLRPSLRLPQPQPLQEPISLIHGPERIATGWWDGHNIIRDYFIARTPQGRWLWVFRTPEQQWFVHGQFS</sequence>
<name>A0A975YP57_9VIBR</name>
<dbReference type="PANTHER" id="PTHR35369">
    <property type="entry name" value="BLR3025 PROTEIN-RELATED"/>
    <property type="match status" value="1"/>
</dbReference>
<dbReference type="InterPro" id="IPR001126">
    <property type="entry name" value="UmuC"/>
</dbReference>
<dbReference type="AlphaFoldDB" id="A0A975YP57"/>
<feature type="domain" description="UmuC" evidence="2">
    <location>
        <begin position="53"/>
        <end position="178"/>
    </location>
</feature>
<protein>
    <submittedName>
        <fullName evidence="3">DNA polymerase Y family protein</fullName>
    </submittedName>
</protein>
<dbReference type="RefSeq" id="WP_218562861.1">
    <property type="nucleotide sequence ID" value="NZ_CP076643.1"/>
</dbReference>
<evidence type="ECO:0000256" key="1">
    <source>
        <dbReference type="ARBA" id="ARBA00022763"/>
    </source>
</evidence>
<dbReference type="Proteomes" id="UP000694232">
    <property type="component" value="Chromosome 1"/>
</dbReference>
<evidence type="ECO:0000259" key="2">
    <source>
        <dbReference type="Pfam" id="PF00817"/>
    </source>
</evidence>
<organism evidence="3 4">
    <name type="scientific">Vibrio ostreae</name>
    <dbReference type="NCBI Taxonomy" id="2841925"/>
    <lineage>
        <taxon>Bacteria</taxon>
        <taxon>Pseudomonadati</taxon>
        <taxon>Pseudomonadota</taxon>
        <taxon>Gammaproteobacteria</taxon>
        <taxon>Vibrionales</taxon>
        <taxon>Vibrionaceae</taxon>
        <taxon>Vibrio</taxon>
    </lineage>
</organism>
<dbReference type="GO" id="GO:0006281">
    <property type="term" value="P:DNA repair"/>
    <property type="evidence" value="ECO:0007669"/>
    <property type="project" value="InterPro"/>
</dbReference>
<dbReference type="CDD" id="cd03468">
    <property type="entry name" value="PolY_like"/>
    <property type="match status" value="1"/>
</dbReference>
<keyword evidence="1" id="KW-0227">DNA damage</keyword>
<evidence type="ECO:0000313" key="4">
    <source>
        <dbReference type="Proteomes" id="UP000694232"/>
    </source>
</evidence>
<dbReference type="PANTHER" id="PTHR35369:SF2">
    <property type="entry name" value="BLR3025 PROTEIN"/>
    <property type="match status" value="1"/>
</dbReference>
<evidence type="ECO:0000313" key="3">
    <source>
        <dbReference type="EMBL" id="QXO18241.1"/>
    </source>
</evidence>
<keyword evidence="4" id="KW-1185">Reference proteome</keyword>
<proteinExistence type="predicted"/>
<reference evidence="3" key="1">
    <citation type="submission" date="2021-06" db="EMBL/GenBank/DDBJ databases">
        <title>Vibrio nov. sp., novel gut bacterium isolated from Yellow Sea oyster.</title>
        <authorList>
            <person name="Muhammad N."/>
            <person name="Nguyen T.H."/>
            <person name="Lee Y.-J."/>
            <person name="Ko J."/>
            <person name="Kim S.-G."/>
        </authorList>
    </citation>
    <scope>NUCLEOTIDE SEQUENCE</scope>
    <source>
        <strain evidence="3">OG9-811</strain>
    </source>
</reference>
<accession>A0A975YP57</accession>
<dbReference type="EMBL" id="CP076643">
    <property type="protein sequence ID" value="QXO18241.1"/>
    <property type="molecule type" value="Genomic_DNA"/>
</dbReference>